<proteinExistence type="predicted"/>
<reference evidence="2 3" key="1">
    <citation type="submission" date="2020-04" db="EMBL/GenBank/DDBJ databases">
        <title>Description of novel Gluconacetobacter.</title>
        <authorList>
            <person name="Sombolestani A."/>
        </authorList>
    </citation>
    <scope>NUCLEOTIDE SEQUENCE [LARGE SCALE GENOMIC DNA]</scope>
    <source>
        <strain evidence="2 3">LMG 7603</strain>
    </source>
</reference>
<sequence>MPASEKPPVGKLVFLTLLILMTIGMGISLLHSEFTSIRSAGGPPVPAPQSAQPHG</sequence>
<organism evidence="2 3">
    <name type="scientific">Gluconacetobacter diazotrophicus</name>
    <name type="common">Acetobacter diazotrophicus</name>
    <dbReference type="NCBI Taxonomy" id="33996"/>
    <lineage>
        <taxon>Bacteria</taxon>
        <taxon>Pseudomonadati</taxon>
        <taxon>Pseudomonadota</taxon>
        <taxon>Alphaproteobacteria</taxon>
        <taxon>Acetobacterales</taxon>
        <taxon>Acetobacteraceae</taxon>
        <taxon>Gluconacetobacter</taxon>
    </lineage>
</organism>
<keyword evidence="1" id="KW-1133">Transmembrane helix</keyword>
<gene>
    <name evidence="2" type="ORF">HLH33_03780</name>
</gene>
<protein>
    <submittedName>
        <fullName evidence="2">Uncharacterized protein</fullName>
    </submittedName>
</protein>
<dbReference type="EMBL" id="JABEQG010000004">
    <property type="protein sequence ID" value="MBB2155434.1"/>
    <property type="molecule type" value="Genomic_DNA"/>
</dbReference>
<dbReference type="AlphaFoldDB" id="A0A7W4I3Z8"/>
<evidence type="ECO:0000313" key="2">
    <source>
        <dbReference type="EMBL" id="MBB2155434.1"/>
    </source>
</evidence>
<dbReference type="RefSeq" id="WP_012227743.1">
    <property type="nucleotide sequence ID" value="NZ_JABEQG010000004.1"/>
</dbReference>
<name>A0A7W4I3Z8_GLUDI</name>
<dbReference type="Proteomes" id="UP000550787">
    <property type="component" value="Unassembled WGS sequence"/>
</dbReference>
<evidence type="ECO:0000256" key="1">
    <source>
        <dbReference type="SAM" id="Phobius"/>
    </source>
</evidence>
<evidence type="ECO:0000313" key="3">
    <source>
        <dbReference type="Proteomes" id="UP000550787"/>
    </source>
</evidence>
<accession>A0A7W4I3Z8</accession>
<feature type="transmembrane region" description="Helical" evidence="1">
    <location>
        <begin position="12"/>
        <end position="30"/>
    </location>
</feature>
<keyword evidence="1" id="KW-0472">Membrane</keyword>
<comment type="caution">
    <text evidence="2">The sequence shown here is derived from an EMBL/GenBank/DDBJ whole genome shotgun (WGS) entry which is preliminary data.</text>
</comment>
<keyword evidence="1" id="KW-0812">Transmembrane</keyword>